<dbReference type="SMART" id="SM00185">
    <property type="entry name" value="ARM"/>
    <property type="match status" value="3"/>
</dbReference>
<protein>
    <recommendedName>
        <fullName evidence="4">EF-hand domain-containing protein</fullName>
    </recommendedName>
</protein>
<dbReference type="SUPFAM" id="SSF48371">
    <property type="entry name" value="ARM repeat"/>
    <property type="match status" value="1"/>
</dbReference>
<dbReference type="PROSITE" id="PS50176">
    <property type="entry name" value="ARM_REPEAT"/>
    <property type="match status" value="1"/>
</dbReference>
<feature type="region of interest" description="Disordered" evidence="3">
    <location>
        <begin position="152"/>
        <end position="176"/>
    </location>
</feature>
<dbReference type="InterPro" id="IPR018247">
    <property type="entry name" value="EF_Hand_1_Ca_BS"/>
</dbReference>
<dbReference type="CDD" id="cd00051">
    <property type="entry name" value="EFh"/>
    <property type="match status" value="1"/>
</dbReference>
<dbReference type="InterPro" id="IPR011992">
    <property type="entry name" value="EF-hand-dom_pair"/>
</dbReference>
<feature type="repeat" description="ARM" evidence="2">
    <location>
        <begin position="399"/>
        <end position="427"/>
    </location>
</feature>
<dbReference type="InterPro" id="IPR011989">
    <property type="entry name" value="ARM-like"/>
</dbReference>
<reference evidence="7 8" key="1">
    <citation type="submission" date="2018-07" db="EMBL/GenBank/DDBJ databases">
        <title>Genome sequencing of oomycete isolates from Chile give support for New Zealand origin for Phytophthora kernoviae and make available the first Nothophytophthora sp. genome.</title>
        <authorList>
            <person name="Studholme D.J."/>
            <person name="Sanfuentes E."/>
            <person name="Panda P."/>
            <person name="Hill R."/>
            <person name="Sambles C."/>
            <person name="Grant M."/>
            <person name="Williams N.M."/>
            <person name="Mcdougal R.L."/>
        </authorList>
    </citation>
    <scope>NUCLEOTIDE SEQUENCE [LARGE SCALE GENOMIC DNA]</scope>
    <source>
        <strain evidence="5">Chile6</strain>
        <strain evidence="6">Chile7</strain>
    </source>
</reference>
<gene>
    <name evidence="6" type="ORF">BBJ29_003649</name>
    <name evidence="5" type="ORF">BBP00_00006373</name>
</gene>
<dbReference type="InterPro" id="IPR000225">
    <property type="entry name" value="Armadillo"/>
</dbReference>
<feature type="domain" description="EF-hand" evidence="4">
    <location>
        <begin position="647"/>
        <end position="682"/>
    </location>
</feature>
<dbReference type="PROSITE" id="PS50222">
    <property type="entry name" value="EF_HAND_2"/>
    <property type="match status" value="1"/>
</dbReference>
<dbReference type="Gene3D" id="1.10.238.10">
    <property type="entry name" value="EF-hand"/>
    <property type="match status" value="2"/>
</dbReference>
<accession>A0A3F2RL81</accession>
<dbReference type="Proteomes" id="UP000277300">
    <property type="component" value="Unassembled WGS sequence"/>
</dbReference>
<dbReference type="SUPFAM" id="SSF47473">
    <property type="entry name" value="EF-hand"/>
    <property type="match status" value="1"/>
</dbReference>
<evidence type="ECO:0000256" key="1">
    <source>
        <dbReference type="ARBA" id="ARBA00022837"/>
    </source>
</evidence>
<dbReference type="EMBL" id="MBAD02000480">
    <property type="protein sequence ID" value="RLN67098.1"/>
    <property type="molecule type" value="Genomic_DNA"/>
</dbReference>
<dbReference type="PROSITE" id="PS00018">
    <property type="entry name" value="EF_HAND_1"/>
    <property type="match status" value="2"/>
</dbReference>
<dbReference type="AlphaFoldDB" id="A0A3F2RL81"/>
<dbReference type="Pfam" id="PF13833">
    <property type="entry name" value="EF-hand_8"/>
    <property type="match status" value="2"/>
</dbReference>
<evidence type="ECO:0000313" key="6">
    <source>
        <dbReference type="EMBL" id="RLN67098.1"/>
    </source>
</evidence>
<dbReference type="Gene3D" id="1.25.10.10">
    <property type="entry name" value="Leucine-rich Repeat Variant"/>
    <property type="match status" value="1"/>
</dbReference>
<name>A0A3F2RL81_9STRA</name>
<evidence type="ECO:0000313" key="5">
    <source>
        <dbReference type="EMBL" id="RLN59691.1"/>
    </source>
</evidence>
<evidence type="ECO:0000256" key="3">
    <source>
        <dbReference type="SAM" id="MobiDB-lite"/>
    </source>
</evidence>
<evidence type="ECO:0000313" key="7">
    <source>
        <dbReference type="Proteomes" id="UP000277300"/>
    </source>
</evidence>
<dbReference type="Proteomes" id="UP000284657">
    <property type="component" value="Unassembled WGS sequence"/>
</dbReference>
<dbReference type="Pfam" id="PF00514">
    <property type="entry name" value="Arm"/>
    <property type="match status" value="1"/>
</dbReference>
<dbReference type="InterPro" id="IPR016024">
    <property type="entry name" value="ARM-type_fold"/>
</dbReference>
<organism evidence="5 7">
    <name type="scientific">Phytophthora kernoviae</name>
    <dbReference type="NCBI Taxonomy" id="325452"/>
    <lineage>
        <taxon>Eukaryota</taxon>
        <taxon>Sar</taxon>
        <taxon>Stramenopiles</taxon>
        <taxon>Oomycota</taxon>
        <taxon>Peronosporomycetes</taxon>
        <taxon>Peronosporales</taxon>
        <taxon>Peronosporaceae</taxon>
        <taxon>Phytophthora</taxon>
    </lineage>
</organism>
<evidence type="ECO:0000256" key="2">
    <source>
        <dbReference type="PROSITE-ProRule" id="PRU00259"/>
    </source>
</evidence>
<sequence>MCARSQTVSRRVVSSNLLPKLRDFLVVEKQQRVYVQQEPKQDDFGVHNNAVWVVSSLSDDAELVPKLAAHGILETLCDQLLAYDQSSTQRKALGAMSRLVCVVDMDIELLQAIIDHVVESVRRNVPVPEAQRTVANALAVIVAILKAGKSSQERAQQHQQRRPQSQQQQQRQLGEGSDDINVRQVVLQRDGLRVALELLGAADSRVKLQSFVVVSEFVDNHPDPVEVRELLLGSEEQGGSHALLSLVRAISDEARSTAAAAATTAPVTSRARDKNELLLVVLTLLNMIIADETLKMKLTPTTYDVVLQMVVSTSTNPASTSYQQRVLAESLKALTTMTRANQIAEICPEAALASSVETLEPGGVSAIQDDQLVQLALLGVALMTTGGVSDAAAVVELSGAVDTLVRLLSSKSTNTQANAVWVVSNISSEGRRESVAKLPTSIDARIVATLRLLNLTRRADPKNSRKVHFERIVLQFALVRDAFTTLRSIFRQFANVEKDGLDFEGLKAALNALGAQIKETDMSEIFYESDMVRDNSLSQNEFVVSLAIAHLLGLITNFDSIKNSLVHAPEDVTVVTAPDQPPLESEGTSSKLIAKALDLMVTAYLLFDNDASGTIQTNEVLAQMRQHSNNSNPGSHNRIARMASGLPAKTIRDERIKELDFDQDGTITFQEFVLTFQRWAGSDDDDDDE</sequence>
<dbReference type="GO" id="GO:0005509">
    <property type="term" value="F:calcium ion binding"/>
    <property type="evidence" value="ECO:0007669"/>
    <property type="project" value="InterPro"/>
</dbReference>
<dbReference type="InterPro" id="IPR002048">
    <property type="entry name" value="EF_hand_dom"/>
</dbReference>
<proteinExistence type="predicted"/>
<evidence type="ECO:0000313" key="8">
    <source>
        <dbReference type="Proteomes" id="UP000284657"/>
    </source>
</evidence>
<dbReference type="OrthoDB" id="26525at2759"/>
<evidence type="ECO:0000259" key="4">
    <source>
        <dbReference type="PROSITE" id="PS50222"/>
    </source>
</evidence>
<dbReference type="EMBL" id="MBDO02000215">
    <property type="protein sequence ID" value="RLN59691.1"/>
    <property type="molecule type" value="Genomic_DNA"/>
</dbReference>
<keyword evidence="1" id="KW-0106">Calcium</keyword>
<feature type="compositionally biased region" description="Low complexity" evidence="3">
    <location>
        <begin position="157"/>
        <end position="172"/>
    </location>
</feature>
<comment type="caution">
    <text evidence="5">The sequence shown here is derived from an EMBL/GenBank/DDBJ whole genome shotgun (WGS) entry which is preliminary data.</text>
</comment>